<evidence type="ECO:0000313" key="4">
    <source>
        <dbReference type="Proteomes" id="UP001065174"/>
    </source>
</evidence>
<dbReference type="InterPro" id="IPR029063">
    <property type="entry name" value="SAM-dependent_MTases_sf"/>
</dbReference>
<dbReference type="InterPro" id="IPR054168">
    <property type="entry name" value="PG_1098_Fer"/>
</dbReference>
<dbReference type="GO" id="GO:0032259">
    <property type="term" value="P:methylation"/>
    <property type="evidence" value="ECO:0007669"/>
    <property type="project" value="UniProtKB-KW"/>
</dbReference>
<name>A0ABY6CS69_9BACT</name>
<dbReference type="SUPFAM" id="SSF53335">
    <property type="entry name" value="S-adenosyl-L-methionine-dependent methyltransferases"/>
    <property type="match status" value="1"/>
</dbReference>
<feature type="domain" description="PG-1098 ferredoxin-like" evidence="2">
    <location>
        <begin position="278"/>
        <end position="321"/>
    </location>
</feature>
<dbReference type="InterPro" id="IPR041497">
    <property type="entry name" value="Thump-like"/>
</dbReference>
<keyword evidence="4" id="KW-1185">Reference proteome</keyword>
<keyword evidence="3" id="KW-0808">Transferase</keyword>
<evidence type="ECO:0000313" key="3">
    <source>
        <dbReference type="EMBL" id="UXP33367.1"/>
    </source>
</evidence>
<protein>
    <submittedName>
        <fullName evidence="3">Class I SAM-dependent methyltransferase</fullName>
    </submittedName>
</protein>
<keyword evidence="3" id="KW-0489">Methyltransferase</keyword>
<proteinExistence type="predicted"/>
<organism evidence="3 4">
    <name type="scientific">Reichenbachiella agarivorans</name>
    <dbReference type="NCBI Taxonomy" id="2979464"/>
    <lineage>
        <taxon>Bacteria</taxon>
        <taxon>Pseudomonadati</taxon>
        <taxon>Bacteroidota</taxon>
        <taxon>Cytophagia</taxon>
        <taxon>Cytophagales</taxon>
        <taxon>Reichenbachiellaceae</taxon>
        <taxon>Reichenbachiella</taxon>
    </lineage>
</organism>
<dbReference type="Pfam" id="PF22013">
    <property type="entry name" value="PG_1098_Fer"/>
    <property type="match status" value="1"/>
</dbReference>
<dbReference type="EMBL" id="CP106679">
    <property type="protein sequence ID" value="UXP33367.1"/>
    <property type="molecule type" value="Genomic_DNA"/>
</dbReference>
<dbReference type="GO" id="GO:0008168">
    <property type="term" value="F:methyltransferase activity"/>
    <property type="evidence" value="ECO:0007669"/>
    <property type="project" value="UniProtKB-KW"/>
</dbReference>
<evidence type="ECO:0000259" key="2">
    <source>
        <dbReference type="Pfam" id="PF22013"/>
    </source>
</evidence>
<dbReference type="Proteomes" id="UP001065174">
    <property type="component" value="Chromosome"/>
</dbReference>
<reference evidence="3" key="1">
    <citation type="submission" date="2022-09" db="EMBL/GenBank/DDBJ databases">
        <title>Comparative genomics and taxonomic characterization of three novel marine species of genus Reichenbachiella exhibiting antioxidant and polysaccharide degradation activities.</title>
        <authorList>
            <person name="Muhammad N."/>
            <person name="Lee Y.-J."/>
            <person name="Ko J."/>
            <person name="Kim S.-G."/>
        </authorList>
    </citation>
    <scope>NUCLEOTIDE SEQUENCE</scope>
    <source>
        <strain evidence="3">BKB1-1</strain>
    </source>
</reference>
<sequence length="394" mass="44313">MIEELLNPAVQKFIQEHLQDDPVTLALQAARFPEIPVALVAHQIKCFQKAKSKLPEFSAEPTIIYPPGVSLEQSSSEITAQYKANLMDGKSITDLTGGFGVDTYYFAKRFRQVYYVEQNLALHPVVAHNFEQLGIKNVELYLASAEEYLSNLTVTPDWHYLDPARRDGANQRVYQITDCQPDLTQLLPELLERGAKVLVKLAPMLDIRQALSQLDAVTEIHVISVDNECKEILFKIESGSEVEPKIFAVNLRGMVQDILSFMYSGEGDDCDYSMPQKYIYEPNASIMKTGAFKAVAQNYHLQKLHRNSHLYTSTILVNDFPGRVFELGAVTVMNKKKLKDYVPDNKANITVRNYPNTVQEIRKKTSIKDGGSVYLLATTLMDGSPKVLVCSRLG</sequence>
<evidence type="ECO:0000259" key="1">
    <source>
        <dbReference type="Pfam" id="PF18096"/>
    </source>
</evidence>
<accession>A0ABY6CS69</accession>
<dbReference type="Gene3D" id="3.40.50.150">
    <property type="entry name" value="Vaccinia Virus protein VP39"/>
    <property type="match status" value="1"/>
</dbReference>
<gene>
    <name evidence="3" type="ORF">N6H18_05300</name>
</gene>
<dbReference type="RefSeq" id="WP_262310796.1">
    <property type="nucleotide sequence ID" value="NZ_CP106679.1"/>
</dbReference>
<dbReference type="Gene3D" id="1.10.10.1110">
    <property type="entry name" value="Methyltransferase PG1098, N-terminal domain"/>
    <property type="match status" value="1"/>
</dbReference>
<dbReference type="Pfam" id="PF18096">
    <property type="entry name" value="Thump_like"/>
    <property type="match status" value="1"/>
</dbReference>
<feature type="domain" description="THUMP-like" evidence="1">
    <location>
        <begin position="322"/>
        <end position="392"/>
    </location>
</feature>